<comment type="caution">
    <text evidence="1">The sequence shown here is derived from an EMBL/GenBank/DDBJ whole genome shotgun (WGS) entry which is preliminary data.</text>
</comment>
<protein>
    <submittedName>
        <fullName evidence="1">Uncharacterized protein</fullName>
    </submittedName>
</protein>
<dbReference type="AlphaFoldDB" id="A0A176S1M2"/>
<dbReference type="Proteomes" id="UP000076962">
    <property type="component" value="Unassembled WGS sequence"/>
</dbReference>
<evidence type="ECO:0000313" key="2">
    <source>
        <dbReference type="Proteomes" id="UP000076962"/>
    </source>
</evidence>
<reference evidence="1 2" key="1">
    <citation type="submission" date="2016-05" db="EMBL/GenBank/DDBJ databases">
        <title>Single-cell genome of chain-forming Candidatus Thiomargarita nelsonii and comparison to other large sulfur-oxidizing bacteria.</title>
        <authorList>
            <person name="Winkel M."/>
            <person name="Salman V."/>
            <person name="Woyke T."/>
            <person name="Schulz-Vogt H."/>
            <person name="Richter M."/>
            <person name="Flood B."/>
            <person name="Bailey J."/>
            <person name="Amann R."/>
            <person name="Mussmann M."/>
        </authorList>
    </citation>
    <scope>NUCLEOTIDE SEQUENCE [LARGE SCALE GENOMIC DNA]</scope>
    <source>
        <strain evidence="1 2">THI036</strain>
    </source>
</reference>
<accession>A0A176S1M2</accession>
<evidence type="ECO:0000313" key="1">
    <source>
        <dbReference type="EMBL" id="OAD21972.1"/>
    </source>
</evidence>
<organism evidence="1 2">
    <name type="scientific">Candidatus Thiomargarita nelsonii</name>
    <dbReference type="NCBI Taxonomy" id="1003181"/>
    <lineage>
        <taxon>Bacteria</taxon>
        <taxon>Pseudomonadati</taxon>
        <taxon>Pseudomonadota</taxon>
        <taxon>Gammaproteobacteria</taxon>
        <taxon>Thiotrichales</taxon>
        <taxon>Thiotrichaceae</taxon>
        <taxon>Thiomargarita</taxon>
    </lineage>
</organism>
<feature type="non-terminal residue" evidence="1">
    <location>
        <position position="110"/>
    </location>
</feature>
<name>A0A176S1M2_9GAMM</name>
<gene>
    <name evidence="1" type="ORF">THIOM_002244</name>
</gene>
<keyword evidence="2" id="KW-1185">Reference proteome</keyword>
<sequence length="110" mass="12796">MKTLGIEAVDLMDSYLLGWQKEHDSLVLFLELLLTEAHPHFEPFDEEHEYGCYKLGSFIFNEVTSIQGLFPSELKPRWNETQGEYDDVTEINGVSFEDKYVQIETDNSLM</sequence>
<dbReference type="EMBL" id="LUTY01001259">
    <property type="protein sequence ID" value="OAD21972.1"/>
    <property type="molecule type" value="Genomic_DNA"/>
</dbReference>
<proteinExistence type="predicted"/>